<evidence type="ECO:0000313" key="2">
    <source>
        <dbReference type="Proteomes" id="UP000234323"/>
    </source>
</evidence>
<name>A0A2I1GE55_9GLOM</name>
<keyword evidence="2" id="KW-1185">Reference proteome</keyword>
<proteinExistence type="predicted"/>
<comment type="caution">
    <text evidence="1">The sequence shown here is derived from an EMBL/GenBank/DDBJ whole genome shotgun (WGS) entry which is preliminary data.</text>
</comment>
<dbReference type="AlphaFoldDB" id="A0A2I1GE55"/>
<accession>A0A2I1GE55</accession>
<reference evidence="1 2" key="1">
    <citation type="submission" date="2015-10" db="EMBL/GenBank/DDBJ databases">
        <title>Genome analyses suggest a sexual origin of heterokaryosis in a supposedly ancient asexual fungus.</title>
        <authorList>
            <person name="Ropars J."/>
            <person name="Sedzielewska K."/>
            <person name="Noel J."/>
            <person name="Charron P."/>
            <person name="Farinelli L."/>
            <person name="Marton T."/>
            <person name="Kruger M."/>
            <person name="Pelin A."/>
            <person name="Brachmann A."/>
            <person name="Corradi N."/>
        </authorList>
    </citation>
    <scope>NUCLEOTIDE SEQUENCE [LARGE SCALE GENOMIC DNA]</scope>
    <source>
        <strain evidence="1 2">A4</strain>
    </source>
</reference>
<dbReference type="Proteomes" id="UP000234323">
    <property type="component" value="Unassembled WGS sequence"/>
</dbReference>
<evidence type="ECO:0000313" key="1">
    <source>
        <dbReference type="EMBL" id="PKY44913.1"/>
    </source>
</evidence>
<gene>
    <name evidence="1" type="ORF">RhiirA4_459366</name>
</gene>
<organism evidence="1 2">
    <name type="scientific">Rhizophagus irregularis</name>
    <dbReference type="NCBI Taxonomy" id="588596"/>
    <lineage>
        <taxon>Eukaryota</taxon>
        <taxon>Fungi</taxon>
        <taxon>Fungi incertae sedis</taxon>
        <taxon>Mucoromycota</taxon>
        <taxon>Glomeromycotina</taxon>
        <taxon>Glomeromycetes</taxon>
        <taxon>Glomerales</taxon>
        <taxon>Glomeraceae</taxon>
        <taxon>Rhizophagus</taxon>
    </lineage>
</organism>
<sequence length="78" mass="8903">MGVCVTSKCLLCYVEIEYHNEKPGDDFSKYFQEKFFQGLWQAANISVENALEAACEKLQNSVLGQANGEFIFNREQET</sequence>
<dbReference type="EMBL" id="LLXI01000354">
    <property type="protein sequence ID" value="PKY44913.1"/>
    <property type="molecule type" value="Genomic_DNA"/>
</dbReference>
<protein>
    <submittedName>
        <fullName evidence="1">Uncharacterized protein</fullName>
    </submittedName>
</protein>